<dbReference type="PANTHER" id="PTHR13460">
    <property type="match status" value="1"/>
</dbReference>
<keyword evidence="9" id="KW-0119">Carbohydrate metabolism</keyword>
<evidence type="ECO:0000256" key="6">
    <source>
        <dbReference type="ARBA" id="ARBA00022989"/>
    </source>
</evidence>
<keyword evidence="5" id="KW-0256">Endoplasmic reticulum</keyword>
<feature type="domain" description="Malectin" evidence="12">
    <location>
        <begin position="25"/>
        <end position="187"/>
    </location>
</feature>
<comment type="caution">
    <text evidence="13">The sequence shown here is derived from an EMBL/GenBank/DDBJ whole genome shotgun (WGS) entry which is preliminary data.</text>
</comment>
<evidence type="ECO:0000256" key="4">
    <source>
        <dbReference type="ARBA" id="ARBA00022729"/>
    </source>
</evidence>
<dbReference type="GO" id="GO:0005789">
    <property type="term" value="C:endoplasmic reticulum membrane"/>
    <property type="evidence" value="ECO:0007669"/>
    <property type="project" value="UniProtKB-SubCell"/>
</dbReference>
<evidence type="ECO:0000256" key="10">
    <source>
        <dbReference type="SAM" id="MobiDB-lite"/>
    </source>
</evidence>
<keyword evidence="3" id="KW-0812">Transmembrane</keyword>
<evidence type="ECO:0000313" key="14">
    <source>
        <dbReference type="Proteomes" id="UP001292094"/>
    </source>
</evidence>
<proteinExistence type="inferred from homology"/>
<dbReference type="EMBL" id="JAWZYT010000318">
    <property type="protein sequence ID" value="KAK4324849.1"/>
    <property type="molecule type" value="Genomic_DNA"/>
</dbReference>
<dbReference type="Pfam" id="PF11721">
    <property type="entry name" value="Malectin"/>
    <property type="match status" value="1"/>
</dbReference>
<evidence type="ECO:0000256" key="5">
    <source>
        <dbReference type="ARBA" id="ARBA00022824"/>
    </source>
</evidence>
<keyword evidence="4 11" id="KW-0732">Signal</keyword>
<dbReference type="Proteomes" id="UP001292094">
    <property type="component" value="Unassembled WGS sequence"/>
</dbReference>
<comment type="similarity">
    <text evidence="2">Belongs to the malectin family.</text>
</comment>
<dbReference type="InterPro" id="IPR039155">
    <property type="entry name" value="MLEC"/>
</dbReference>
<evidence type="ECO:0000313" key="13">
    <source>
        <dbReference type="EMBL" id="KAK4324849.1"/>
    </source>
</evidence>
<sequence length="281" mass="30784">MVLHMVYCLVMLLGHLITAHGLGEVIYAVNAGGEAHIDVYGVRYEKDPLTGKVGTASDFGKQLVIGRVPPGDQVLYQTERYHHSTFGYEIPLKGDGDYVLVLKFSEVYFNAPDQKVFDVMLNGEVVAVAALDIFGRVGRGVAHDEYIPFAIAGPRLTAGGQESQLRGSKVKVEFVKGYKDNPKVNAIFVIKGRLDDVPKLPPLPREEDLDSVEEERRQGPSIHPSSSHNHNNNKQPPQPAKRRPSGPRTPDPYASDDTSSMLPVFVAIGAAIPILFCLCKL</sequence>
<dbReference type="Gene3D" id="2.60.120.430">
    <property type="entry name" value="Galactose-binding lectin"/>
    <property type="match status" value="1"/>
</dbReference>
<organism evidence="13 14">
    <name type="scientific">Petrolisthes manimaculis</name>
    <dbReference type="NCBI Taxonomy" id="1843537"/>
    <lineage>
        <taxon>Eukaryota</taxon>
        <taxon>Metazoa</taxon>
        <taxon>Ecdysozoa</taxon>
        <taxon>Arthropoda</taxon>
        <taxon>Crustacea</taxon>
        <taxon>Multicrustacea</taxon>
        <taxon>Malacostraca</taxon>
        <taxon>Eumalacostraca</taxon>
        <taxon>Eucarida</taxon>
        <taxon>Decapoda</taxon>
        <taxon>Pleocyemata</taxon>
        <taxon>Anomura</taxon>
        <taxon>Galatheoidea</taxon>
        <taxon>Porcellanidae</taxon>
        <taxon>Petrolisthes</taxon>
    </lineage>
</organism>
<dbReference type="GO" id="GO:0030246">
    <property type="term" value="F:carbohydrate binding"/>
    <property type="evidence" value="ECO:0007669"/>
    <property type="project" value="InterPro"/>
</dbReference>
<protein>
    <recommendedName>
        <fullName evidence="12">Malectin domain-containing protein</fullName>
    </recommendedName>
</protein>
<gene>
    <name evidence="13" type="ORF">Pmani_004551</name>
</gene>
<evidence type="ECO:0000256" key="9">
    <source>
        <dbReference type="ARBA" id="ARBA00023277"/>
    </source>
</evidence>
<dbReference type="AlphaFoldDB" id="A0AAE1QDI5"/>
<feature type="chain" id="PRO_5042193541" description="Malectin domain-containing protein" evidence="11">
    <location>
        <begin position="24"/>
        <end position="281"/>
    </location>
</feature>
<evidence type="ECO:0000256" key="1">
    <source>
        <dbReference type="ARBA" id="ARBA00004115"/>
    </source>
</evidence>
<dbReference type="InterPro" id="IPR021720">
    <property type="entry name" value="Malectin_dom"/>
</dbReference>
<accession>A0AAE1QDI5</accession>
<evidence type="ECO:0000256" key="2">
    <source>
        <dbReference type="ARBA" id="ARBA00009141"/>
    </source>
</evidence>
<evidence type="ECO:0000256" key="7">
    <source>
        <dbReference type="ARBA" id="ARBA00023136"/>
    </source>
</evidence>
<name>A0AAE1QDI5_9EUCA</name>
<comment type="subcellular location">
    <subcellularLocation>
        <location evidence="1">Endoplasmic reticulum membrane</location>
        <topology evidence="1">Single-pass type I membrane protein</topology>
    </subcellularLocation>
</comment>
<evidence type="ECO:0000256" key="8">
    <source>
        <dbReference type="ARBA" id="ARBA00023180"/>
    </source>
</evidence>
<dbReference type="PANTHER" id="PTHR13460:SF0">
    <property type="entry name" value="MALECTIN"/>
    <property type="match status" value="1"/>
</dbReference>
<keyword evidence="8" id="KW-0325">Glycoprotein</keyword>
<evidence type="ECO:0000259" key="12">
    <source>
        <dbReference type="Pfam" id="PF11721"/>
    </source>
</evidence>
<reference evidence="13" key="1">
    <citation type="submission" date="2023-11" db="EMBL/GenBank/DDBJ databases">
        <title>Genome assemblies of two species of porcelain crab, Petrolisthes cinctipes and Petrolisthes manimaculis (Anomura: Porcellanidae).</title>
        <authorList>
            <person name="Angst P."/>
        </authorList>
    </citation>
    <scope>NUCLEOTIDE SEQUENCE</scope>
    <source>
        <strain evidence="13">PB745_02</strain>
        <tissue evidence="13">Gill</tissue>
    </source>
</reference>
<keyword evidence="14" id="KW-1185">Reference proteome</keyword>
<evidence type="ECO:0000256" key="11">
    <source>
        <dbReference type="SAM" id="SignalP"/>
    </source>
</evidence>
<feature type="region of interest" description="Disordered" evidence="10">
    <location>
        <begin position="200"/>
        <end position="257"/>
    </location>
</feature>
<keyword evidence="7" id="KW-0472">Membrane</keyword>
<evidence type="ECO:0000256" key="3">
    <source>
        <dbReference type="ARBA" id="ARBA00022692"/>
    </source>
</evidence>
<feature type="signal peptide" evidence="11">
    <location>
        <begin position="1"/>
        <end position="23"/>
    </location>
</feature>
<keyword evidence="6" id="KW-1133">Transmembrane helix</keyword>
<feature type="compositionally biased region" description="Low complexity" evidence="10">
    <location>
        <begin position="220"/>
        <end position="235"/>
    </location>
</feature>